<dbReference type="GO" id="GO:0005886">
    <property type="term" value="C:plasma membrane"/>
    <property type="evidence" value="ECO:0007669"/>
    <property type="project" value="TreeGrafter"/>
</dbReference>
<gene>
    <name evidence="8" type="ORF">B0H16DRAFT_1712736</name>
</gene>
<dbReference type="PANTHER" id="PTHR23501">
    <property type="entry name" value="MAJOR FACILITATOR SUPERFAMILY"/>
    <property type="match status" value="1"/>
</dbReference>
<feature type="transmembrane region" description="Helical" evidence="6">
    <location>
        <begin position="242"/>
        <end position="263"/>
    </location>
</feature>
<feature type="transmembrane region" description="Helical" evidence="6">
    <location>
        <begin position="312"/>
        <end position="332"/>
    </location>
</feature>
<comment type="caution">
    <text evidence="8">The sequence shown here is derived from an EMBL/GenBank/DDBJ whole genome shotgun (WGS) entry which is preliminary data.</text>
</comment>
<evidence type="ECO:0000256" key="4">
    <source>
        <dbReference type="ARBA" id="ARBA00023136"/>
    </source>
</evidence>
<keyword evidence="3 6" id="KW-1133">Transmembrane helix</keyword>
<dbReference type="GO" id="GO:0022857">
    <property type="term" value="F:transmembrane transporter activity"/>
    <property type="evidence" value="ECO:0007669"/>
    <property type="project" value="InterPro"/>
</dbReference>
<evidence type="ECO:0000313" key="9">
    <source>
        <dbReference type="Proteomes" id="UP001215598"/>
    </source>
</evidence>
<feature type="transmembrane region" description="Helical" evidence="6">
    <location>
        <begin position="108"/>
        <end position="128"/>
    </location>
</feature>
<feature type="transmembrane region" description="Helical" evidence="6">
    <location>
        <begin position="352"/>
        <end position="370"/>
    </location>
</feature>
<dbReference type="InterPro" id="IPR011701">
    <property type="entry name" value="MFS"/>
</dbReference>
<keyword evidence="4 6" id="KW-0472">Membrane</keyword>
<evidence type="ECO:0000313" key="8">
    <source>
        <dbReference type="EMBL" id="KAJ7776360.1"/>
    </source>
</evidence>
<evidence type="ECO:0000256" key="2">
    <source>
        <dbReference type="ARBA" id="ARBA00022692"/>
    </source>
</evidence>
<dbReference type="PANTHER" id="PTHR23501:SF198">
    <property type="entry name" value="AZOLE RESISTANCE PROTEIN 1-RELATED"/>
    <property type="match status" value="1"/>
</dbReference>
<name>A0AAD7K1P7_9AGAR</name>
<dbReference type="EMBL" id="JARKIB010000009">
    <property type="protein sequence ID" value="KAJ7776360.1"/>
    <property type="molecule type" value="Genomic_DNA"/>
</dbReference>
<evidence type="ECO:0000256" key="6">
    <source>
        <dbReference type="SAM" id="Phobius"/>
    </source>
</evidence>
<protein>
    <submittedName>
        <fullName evidence="8">Transporter</fullName>
    </submittedName>
</protein>
<dbReference type="CDD" id="cd17502">
    <property type="entry name" value="MFS_Azr1_MDR_like"/>
    <property type="match status" value="1"/>
</dbReference>
<feature type="compositionally biased region" description="Basic and acidic residues" evidence="5">
    <location>
        <begin position="1"/>
        <end position="20"/>
    </location>
</feature>
<dbReference type="PROSITE" id="PS50850">
    <property type="entry name" value="MFS"/>
    <property type="match status" value="1"/>
</dbReference>
<dbReference type="Gene3D" id="1.20.1250.20">
    <property type="entry name" value="MFS general substrate transporter like domains"/>
    <property type="match status" value="1"/>
</dbReference>
<dbReference type="InterPro" id="IPR020846">
    <property type="entry name" value="MFS_dom"/>
</dbReference>
<evidence type="ECO:0000259" key="7">
    <source>
        <dbReference type="PROSITE" id="PS50850"/>
    </source>
</evidence>
<comment type="subcellular location">
    <subcellularLocation>
        <location evidence="1">Membrane</location>
        <topology evidence="1">Multi-pass membrane protein</topology>
    </subcellularLocation>
</comment>
<proteinExistence type="predicted"/>
<sequence>MSSEHSPESIPKDSSSRDENNVTPAGPPHPPPSQVLTGKRLAVVFVAMLLSLFLIALDQTVLSTALPHIASDYNAFSLQGWVSSSFILAQTVFLLFYGQIMRIFPAKYVLISAITLFEIGSLVCGVAKNVDMIIAGRVVSGVGGAGIFVALLQIIAQVTRLEDRPRLLGLFGAVFGVSSVVGPLIGGAFTDHVTWRWIFFINLPFGGVSLLGVTFLLEATPPLGSDPTKRSVRDLLEQVKRLDYVGATLVAGAVTTLVLALQWGGNTKPWGDKDVIICFVFAGVLTVAFIGWEMFIDKKAMVPTAVFKSRSIWAIQVYGFFNQFCLVLYSYYLPLLYQAARASSATHSGVDILPFMLGLILTTIATGQIVGKTGYYYPFLPVGAAFIIIGSAVLYTVNTSTSTAKLIGFQILVGVGTGLGLQNTVVAIQTEFKATPKLIGQATSMVSFSKFLGGTIALGIAEPVLSSELSKFLLKYAPNAPAAIVKNSPTAIWTTLDKALIPGVTESYTRALRVVFILGVPAGGFCFFSAFLIKNIKIPKGPHGPAPAKAPSDVEKGSTE</sequence>
<feature type="transmembrane region" description="Helical" evidence="6">
    <location>
        <begin position="134"/>
        <end position="155"/>
    </location>
</feature>
<dbReference type="AlphaFoldDB" id="A0AAD7K1P7"/>
<feature type="transmembrane region" description="Helical" evidence="6">
    <location>
        <begin position="167"/>
        <end position="185"/>
    </location>
</feature>
<feature type="transmembrane region" description="Helical" evidence="6">
    <location>
        <begin position="377"/>
        <end position="395"/>
    </location>
</feature>
<feature type="compositionally biased region" description="Low complexity" evidence="5">
    <location>
        <begin position="541"/>
        <end position="551"/>
    </location>
</feature>
<evidence type="ECO:0000256" key="3">
    <source>
        <dbReference type="ARBA" id="ARBA00022989"/>
    </source>
</evidence>
<feature type="transmembrane region" description="Helical" evidence="6">
    <location>
        <begin position="41"/>
        <end position="66"/>
    </location>
</feature>
<feature type="transmembrane region" description="Helical" evidence="6">
    <location>
        <begin position="511"/>
        <end position="533"/>
    </location>
</feature>
<feature type="transmembrane region" description="Helical" evidence="6">
    <location>
        <begin position="407"/>
        <end position="426"/>
    </location>
</feature>
<feature type="transmembrane region" description="Helical" evidence="6">
    <location>
        <begin position="275"/>
        <end position="292"/>
    </location>
</feature>
<feature type="transmembrane region" description="Helical" evidence="6">
    <location>
        <begin position="78"/>
        <end position="96"/>
    </location>
</feature>
<dbReference type="SUPFAM" id="SSF103473">
    <property type="entry name" value="MFS general substrate transporter"/>
    <property type="match status" value="1"/>
</dbReference>
<dbReference type="InterPro" id="IPR036259">
    <property type="entry name" value="MFS_trans_sf"/>
</dbReference>
<keyword evidence="2 6" id="KW-0812">Transmembrane</keyword>
<feature type="domain" description="Major facilitator superfamily (MFS) profile" evidence="7">
    <location>
        <begin position="44"/>
        <end position="537"/>
    </location>
</feature>
<feature type="region of interest" description="Disordered" evidence="5">
    <location>
        <begin position="1"/>
        <end position="34"/>
    </location>
</feature>
<feature type="transmembrane region" description="Helical" evidence="6">
    <location>
        <begin position="197"/>
        <end position="221"/>
    </location>
</feature>
<dbReference type="Proteomes" id="UP001215598">
    <property type="component" value="Unassembled WGS sequence"/>
</dbReference>
<dbReference type="Pfam" id="PF07690">
    <property type="entry name" value="MFS_1"/>
    <property type="match status" value="1"/>
</dbReference>
<keyword evidence="9" id="KW-1185">Reference proteome</keyword>
<feature type="region of interest" description="Disordered" evidence="5">
    <location>
        <begin position="541"/>
        <end position="560"/>
    </location>
</feature>
<organism evidence="8 9">
    <name type="scientific">Mycena metata</name>
    <dbReference type="NCBI Taxonomy" id="1033252"/>
    <lineage>
        <taxon>Eukaryota</taxon>
        <taxon>Fungi</taxon>
        <taxon>Dikarya</taxon>
        <taxon>Basidiomycota</taxon>
        <taxon>Agaricomycotina</taxon>
        <taxon>Agaricomycetes</taxon>
        <taxon>Agaricomycetidae</taxon>
        <taxon>Agaricales</taxon>
        <taxon>Marasmiineae</taxon>
        <taxon>Mycenaceae</taxon>
        <taxon>Mycena</taxon>
    </lineage>
</organism>
<evidence type="ECO:0000256" key="1">
    <source>
        <dbReference type="ARBA" id="ARBA00004141"/>
    </source>
</evidence>
<accession>A0AAD7K1P7</accession>
<dbReference type="Gene3D" id="1.20.1720.10">
    <property type="entry name" value="Multidrug resistance protein D"/>
    <property type="match status" value="1"/>
</dbReference>
<dbReference type="PRINTS" id="PR01036">
    <property type="entry name" value="TCRTETB"/>
</dbReference>
<evidence type="ECO:0000256" key="5">
    <source>
        <dbReference type="SAM" id="MobiDB-lite"/>
    </source>
</evidence>
<reference evidence="8" key="1">
    <citation type="submission" date="2023-03" db="EMBL/GenBank/DDBJ databases">
        <title>Massive genome expansion in bonnet fungi (Mycena s.s.) driven by repeated elements and novel gene families across ecological guilds.</title>
        <authorList>
            <consortium name="Lawrence Berkeley National Laboratory"/>
            <person name="Harder C.B."/>
            <person name="Miyauchi S."/>
            <person name="Viragh M."/>
            <person name="Kuo A."/>
            <person name="Thoen E."/>
            <person name="Andreopoulos B."/>
            <person name="Lu D."/>
            <person name="Skrede I."/>
            <person name="Drula E."/>
            <person name="Henrissat B."/>
            <person name="Morin E."/>
            <person name="Kohler A."/>
            <person name="Barry K."/>
            <person name="LaButti K."/>
            <person name="Morin E."/>
            <person name="Salamov A."/>
            <person name="Lipzen A."/>
            <person name="Mereny Z."/>
            <person name="Hegedus B."/>
            <person name="Baldrian P."/>
            <person name="Stursova M."/>
            <person name="Weitz H."/>
            <person name="Taylor A."/>
            <person name="Grigoriev I.V."/>
            <person name="Nagy L.G."/>
            <person name="Martin F."/>
            <person name="Kauserud H."/>
        </authorList>
    </citation>
    <scope>NUCLEOTIDE SEQUENCE</scope>
    <source>
        <strain evidence="8">CBHHK182m</strain>
    </source>
</reference>